<evidence type="ECO:0000313" key="3">
    <source>
        <dbReference type="Proteomes" id="UP000390335"/>
    </source>
</evidence>
<name>A0ABQ0Z744_9HYPH</name>
<dbReference type="RefSeq" id="WP_145321508.1">
    <property type="nucleotide sequence ID" value="NZ_BLAJ01000004.1"/>
</dbReference>
<feature type="region of interest" description="Disordered" evidence="1">
    <location>
        <begin position="59"/>
        <end position="78"/>
    </location>
</feature>
<comment type="caution">
    <text evidence="2">The sequence shown here is derived from an EMBL/GenBank/DDBJ whole genome shotgun (WGS) entry which is preliminary data.</text>
</comment>
<accession>A0ABQ0Z744</accession>
<evidence type="ECO:0000256" key="1">
    <source>
        <dbReference type="SAM" id="MobiDB-lite"/>
    </source>
</evidence>
<feature type="compositionally biased region" description="Basic and acidic residues" evidence="1">
    <location>
        <begin position="1"/>
        <end position="14"/>
    </location>
</feature>
<reference evidence="2 3" key="1">
    <citation type="journal article" date="2020" name="Genome Biol. Evol.">
        <title>Rhizobium dioscoreae sp. nov., a plant growth-promoting bacterium isolated from yam (Dioscorea species).</title>
        <authorList>
            <person name="Ouyabe M."/>
            <person name="Tanaka N."/>
            <person name="Shiwa Y."/>
            <person name="Fujita N."/>
            <person name="Kikuno H."/>
            <person name="Babil P."/>
            <person name="Shiwachi H."/>
        </authorList>
    </citation>
    <scope>NUCLEOTIDE SEQUENCE [LARGE SCALE GENOMIC DNA]</scope>
    <source>
        <strain evidence="2 3">S-93</strain>
    </source>
</reference>
<dbReference type="EMBL" id="BLAJ01000004">
    <property type="protein sequence ID" value="GES51295.1"/>
    <property type="molecule type" value="Genomic_DNA"/>
</dbReference>
<evidence type="ECO:0000313" key="2">
    <source>
        <dbReference type="EMBL" id="GES51295.1"/>
    </source>
</evidence>
<organism evidence="2 3">
    <name type="scientific">Rhizobium dioscoreae</name>
    <dbReference type="NCBI Taxonomy" id="2653122"/>
    <lineage>
        <taxon>Bacteria</taxon>
        <taxon>Pseudomonadati</taxon>
        <taxon>Pseudomonadota</taxon>
        <taxon>Alphaproteobacteria</taxon>
        <taxon>Hyphomicrobiales</taxon>
        <taxon>Rhizobiaceae</taxon>
        <taxon>Rhizobium/Agrobacterium group</taxon>
        <taxon>Rhizobium</taxon>
    </lineage>
</organism>
<gene>
    <name evidence="2" type="ORF">RsS93_39090</name>
</gene>
<feature type="region of interest" description="Disordered" evidence="1">
    <location>
        <begin position="1"/>
        <end position="32"/>
    </location>
</feature>
<proteinExistence type="predicted"/>
<dbReference type="Proteomes" id="UP000390335">
    <property type="component" value="Unassembled WGS sequence"/>
</dbReference>
<protein>
    <submittedName>
        <fullName evidence="2">Uncharacterized protein</fullName>
    </submittedName>
</protein>
<feature type="compositionally biased region" description="Basic and acidic residues" evidence="1">
    <location>
        <begin position="59"/>
        <end position="71"/>
    </location>
</feature>
<sequence>MMADDRKLNDREELANDNQPPDGQEGAGKAEASERLNAIVLSIARLIGRQMAREHFEALRAASDNRGRSEDSAEDDNG</sequence>
<keyword evidence="3" id="KW-1185">Reference proteome</keyword>